<keyword evidence="4" id="KW-1185">Reference proteome</keyword>
<dbReference type="InterPro" id="IPR032675">
    <property type="entry name" value="LRR_dom_sf"/>
</dbReference>
<gene>
    <name evidence="3" type="ORF">BU16DRAFT_128664</name>
</gene>
<dbReference type="Pfam" id="PF12937">
    <property type="entry name" value="F-box-like"/>
    <property type="match status" value="1"/>
</dbReference>
<dbReference type="Gene3D" id="3.80.10.10">
    <property type="entry name" value="Ribonuclease Inhibitor"/>
    <property type="match status" value="1"/>
</dbReference>
<feature type="region of interest" description="Disordered" evidence="1">
    <location>
        <begin position="177"/>
        <end position="212"/>
    </location>
</feature>
<evidence type="ECO:0000313" key="4">
    <source>
        <dbReference type="Proteomes" id="UP000799750"/>
    </source>
</evidence>
<name>A0A6A6QHU5_9PEZI</name>
<organism evidence="3 4">
    <name type="scientific">Lophium mytilinum</name>
    <dbReference type="NCBI Taxonomy" id="390894"/>
    <lineage>
        <taxon>Eukaryota</taxon>
        <taxon>Fungi</taxon>
        <taxon>Dikarya</taxon>
        <taxon>Ascomycota</taxon>
        <taxon>Pezizomycotina</taxon>
        <taxon>Dothideomycetes</taxon>
        <taxon>Pleosporomycetidae</taxon>
        <taxon>Mytilinidiales</taxon>
        <taxon>Mytilinidiaceae</taxon>
        <taxon>Lophium</taxon>
    </lineage>
</organism>
<dbReference type="InterPro" id="IPR001810">
    <property type="entry name" value="F-box_dom"/>
</dbReference>
<dbReference type="PROSITE" id="PS50181">
    <property type="entry name" value="FBOX"/>
    <property type="match status" value="1"/>
</dbReference>
<dbReference type="SUPFAM" id="SSF81383">
    <property type="entry name" value="F-box domain"/>
    <property type="match status" value="1"/>
</dbReference>
<dbReference type="EMBL" id="MU004195">
    <property type="protein sequence ID" value="KAF2491792.1"/>
    <property type="molecule type" value="Genomic_DNA"/>
</dbReference>
<reference evidence="3" key="1">
    <citation type="journal article" date="2020" name="Stud. Mycol.">
        <title>101 Dothideomycetes genomes: a test case for predicting lifestyles and emergence of pathogens.</title>
        <authorList>
            <person name="Haridas S."/>
            <person name="Albert R."/>
            <person name="Binder M."/>
            <person name="Bloem J."/>
            <person name="Labutti K."/>
            <person name="Salamov A."/>
            <person name="Andreopoulos B."/>
            <person name="Baker S."/>
            <person name="Barry K."/>
            <person name="Bills G."/>
            <person name="Bluhm B."/>
            <person name="Cannon C."/>
            <person name="Castanera R."/>
            <person name="Culley D."/>
            <person name="Daum C."/>
            <person name="Ezra D."/>
            <person name="Gonzalez J."/>
            <person name="Henrissat B."/>
            <person name="Kuo A."/>
            <person name="Liang C."/>
            <person name="Lipzen A."/>
            <person name="Lutzoni F."/>
            <person name="Magnuson J."/>
            <person name="Mondo S."/>
            <person name="Nolan M."/>
            <person name="Ohm R."/>
            <person name="Pangilinan J."/>
            <person name="Park H.-J."/>
            <person name="Ramirez L."/>
            <person name="Alfaro M."/>
            <person name="Sun H."/>
            <person name="Tritt A."/>
            <person name="Yoshinaga Y."/>
            <person name="Zwiers L.-H."/>
            <person name="Turgeon B."/>
            <person name="Goodwin S."/>
            <person name="Spatafora J."/>
            <person name="Crous P."/>
            <person name="Grigoriev I."/>
        </authorList>
    </citation>
    <scope>NUCLEOTIDE SEQUENCE</scope>
    <source>
        <strain evidence="3">CBS 269.34</strain>
    </source>
</reference>
<evidence type="ECO:0000313" key="3">
    <source>
        <dbReference type="EMBL" id="KAF2491792.1"/>
    </source>
</evidence>
<feature type="compositionally biased region" description="Acidic residues" evidence="1">
    <location>
        <begin position="187"/>
        <end position="212"/>
    </location>
</feature>
<protein>
    <recommendedName>
        <fullName evidence="2">F-box domain-containing protein</fullName>
    </recommendedName>
</protein>
<dbReference type="SUPFAM" id="SSF52047">
    <property type="entry name" value="RNI-like"/>
    <property type="match status" value="1"/>
</dbReference>
<dbReference type="Proteomes" id="UP000799750">
    <property type="component" value="Unassembled WGS sequence"/>
</dbReference>
<evidence type="ECO:0000259" key="2">
    <source>
        <dbReference type="PROSITE" id="PS50181"/>
    </source>
</evidence>
<dbReference type="AlphaFoldDB" id="A0A6A6QHU5"/>
<dbReference type="InterPro" id="IPR056867">
    <property type="entry name" value="LRR_15"/>
</dbReference>
<dbReference type="Pfam" id="PF24969">
    <property type="entry name" value="LRR_15"/>
    <property type="match status" value="1"/>
</dbReference>
<accession>A0A6A6QHU5</accession>
<feature type="domain" description="F-box" evidence="2">
    <location>
        <begin position="1"/>
        <end position="47"/>
    </location>
</feature>
<evidence type="ECO:0000256" key="1">
    <source>
        <dbReference type="SAM" id="MobiDB-lite"/>
    </source>
</evidence>
<proteinExistence type="predicted"/>
<dbReference type="OrthoDB" id="3633851at2759"/>
<dbReference type="InterPro" id="IPR036047">
    <property type="entry name" value="F-box-like_dom_sf"/>
</dbReference>
<sequence>MARIHDLPIELLSEIAGWISDQKDLLQLSYVSRNFNAVANPRLYREYGNWAPDWQPFTSFLRTIAKRPDLARCVREVQLRPWQSEASMKALRVVREIAAEDVELFVAAAKQANVIDKDAEPGDWDDQLEWNSYQALCKHYQGDEEGEDTINIGNLAPALAPALTPFGIEFGRFFTNAEDNESSHGDGEDEEDELGDSDEDDEWDELGDYSDDDLDNELIQATIYGSRQDRINSASVHLRRDVDWLRMIHEGVEDAEVVLLLALLPKLERLVLQGAPDLPHLDWRKFVLGSANPFPALQSLYIEPGPEGWSMQQFACLFDLPSLRILRGSFMEDLVEFKLGCFSKSSSLLTTIDLHESCITEIGARRLIESCTALKTFGYGLESVETDGDEPPFAPRPIKRILRSQKDSLEHLRLLKVEDVPPLQNEDSFLGSLRQFDKLQTIWMSYEVLMGPGYLDRTDPELIIGTCLSEVLPPSIVSLNLSFVIPRGFKQLLRLASRSEQFPNLKFVNITLLSEDGRWHHDESLEDDDPRQGQLRTAFESKGIEFLCCDETDDDVFTERARLNWLTATASDDTDLQEMDQW</sequence>